<dbReference type="Proteomes" id="UP001255246">
    <property type="component" value="Unassembled WGS sequence"/>
</dbReference>
<keyword evidence="2" id="KW-0238">DNA-binding</keyword>
<evidence type="ECO:0000313" key="6">
    <source>
        <dbReference type="Proteomes" id="UP001255246"/>
    </source>
</evidence>
<proteinExistence type="predicted"/>
<comment type="caution">
    <text evidence="5">The sequence shown here is derived from an EMBL/GenBank/DDBJ whole genome shotgun (WGS) entry which is preliminary data.</text>
</comment>
<keyword evidence="3" id="KW-0804">Transcription</keyword>
<evidence type="ECO:0000256" key="2">
    <source>
        <dbReference type="ARBA" id="ARBA00023125"/>
    </source>
</evidence>
<dbReference type="RefSeq" id="WP_311349561.1">
    <property type="nucleotide sequence ID" value="NZ_JAVRHR010000001.1"/>
</dbReference>
<evidence type="ECO:0000313" key="5">
    <source>
        <dbReference type="EMBL" id="MDT0605998.1"/>
    </source>
</evidence>
<dbReference type="PROSITE" id="PS50042">
    <property type="entry name" value="CNMP_BINDING_3"/>
    <property type="match status" value="1"/>
</dbReference>
<dbReference type="Pfam" id="PF00325">
    <property type="entry name" value="Crp"/>
    <property type="match status" value="1"/>
</dbReference>
<dbReference type="InterPro" id="IPR018490">
    <property type="entry name" value="cNMP-bd_dom_sf"/>
</dbReference>
<dbReference type="Pfam" id="PF00027">
    <property type="entry name" value="cNMP_binding"/>
    <property type="match status" value="1"/>
</dbReference>
<accession>A0ABU3AAB2</accession>
<name>A0ABU3AAB2_9FLAO</name>
<dbReference type="InterPro" id="IPR000595">
    <property type="entry name" value="cNMP-bd_dom"/>
</dbReference>
<dbReference type="InterPro" id="IPR012318">
    <property type="entry name" value="HTH_CRP"/>
</dbReference>
<organism evidence="5 6">
    <name type="scientific">Croceitalea rosinachiae</name>
    <dbReference type="NCBI Taxonomy" id="3075596"/>
    <lineage>
        <taxon>Bacteria</taxon>
        <taxon>Pseudomonadati</taxon>
        <taxon>Bacteroidota</taxon>
        <taxon>Flavobacteriia</taxon>
        <taxon>Flavobacteriales</taxon>
        <taxon>Flavobacteriaceae</taxon>
        <taxon>Croceitalea</taxon>
    </lineage>
</organism>
<keyword evidence="6" id="KW-1185">Reference proteome</keyword>
<gene>
    <name evidence="5" type="ORF">RM706_03110</name>
</gene>
<dbReference type="PANTHER" id="PTHR24567:SF26">
    <property type="entry name" value="REGULATORY PROTEIN YEIL"/>
    <property type="match status" value="1"/>
</dbReference>
<dbReference type="PANTHER" id="PTHR24567">
    <property type="entry name" value="CRP FAMILY TRANSCRIPTIONAL REGULATORY PROTEIN"/>
    <property type="match status" value="1"/>
</dbReference>
<dbReference type="InterPro" id="IPR050397">
    <property type="entry name" value="Env_Response_Regulators"/>
</dbReference>
<dbReference type="CDD" id="cd00038">
    <property type="entry name" value="CAP_ED"/>
    <property type="match status" value="1"/>
</dbReference>
<sequence>MDYIVKLKASGSNDSITEYEAVVGEKIISQKTNVQSIYLIKNGLAKCYLTEDTGNDFIQEFFGAGEVFGEIELITNEISFCTIEALAPTTYFKIPKKTFNQLLKEDAVFNTLLLQLMASKIKYTALRHSYNQSHAIEKKLRKLLNELPNLFQKISKNDIANYLGITVRSLNRVLPTLDTTPTLHQGSSSQ</sequence>
<evidence type="ECO:0000256" key="1">
    <source>
        <dbReference type="ARBA" id="ARBA00023015"/>
    </source>
</evidence>
<dbReference type="InterPro" id="IPR014710">
    <property type="entry name" value="RmlC-like_jellyroll"/>
</dbReference>
<evidence type="ECO:0000259" key="4">
    <source>
        <dbReference type="PROSITE" id="PS50042"/>
    </source>
</evidence>
<protein>
    <submittedName>
        <fullName evidence="5">Crp/Fnr family transcriptional regulator</fullName>
    </submittedName>
</protein>
<reference evidence="5 6" key="1">
    <citation type="submission" date="2023-09" db="EMBL/GenBank/DDBJ databases">
        <authorList>
            <person name="Rey-Velasco X."/>
        </authorList>
    </citation>
    <scope>NUCLEOTIDE SEQUENCE [LARGE SCALE GENOMIC DNA]</scope>
    <source>
        <strain evidence="5 6">F388</strain>
    </source>
</reference>
<keyword evidence="1" id="KW-0805">Transcription regulation</keyword>
<feature type="domain" description="Cyclic nucleotide-binding" evidence="4">
    <location>
        <begin position="24"/>
        <end position="103"/>
    </location>
</feature>
<dbReference type="EMBL" id="JAVRHR010000001">
    <property type="protein sequence ID" value="MDT0605998.1"/>
    <property type="molecule type" value="Genomic_DNA"/>
</dbReference>
<dbReference type="Gene3D" id="2.60.120.10">
    <property type="entry name" value="Jelly Rolls"/>
    <property type="match status" value="1"/>
</dbReference>
<dbReference type="SUPFAM" id="SSF51206">
    <property type="entry name" value="cAMP-binding domain-like"/>
    <property type="match status" value="1"/>
</dbReference>
<evidence type="ECO:0000256" key="3">
    <source>
        <dbReference type="ARBA" id="ARBA00023163"/>
    </source>
</evidence>